<keyword evidence="2" id="KW-0547">Nucleotide-binding</keyword>
<dbReference type="RefSeq" id="WP_092080400.1">
    <property type="nucleotide sequence ID" value="NZ_CALFZY010000036.1"/>
</dbReference>
<keyword evidence="3 7" id="KW-0067">ATP-binding</keyword>
<evidence type="ECO:0000256" key="1">
    <source>
        <dbReference type="ARBA" id="ARBA00022448"/>
    </source>
</evidence>
<name>A0A1G7EK04_9BACT</name>
<evidence type="ECO:0000256" key="4">
    <source>
        <dbReference type="ARBA" id="ARBA00022967"/>
    </source>
</evidence>
<protein>
    <submittedName>
        <fullName evidence="7">Iron complex transport system ATP-binding protein</fullName>
    </submittedName>
</protein>
<dbReference type="InterPro" id="IPR017871">
    <property type="entry name" value="ABC_transporter-like_CS"/>
</dbReference>
<accession>A0A1G7EK04</accession>
<evidence type="ECO:0000256" key="2">
    <source>
        <dbReference type="ARBA" id="ARBA00022741"/>
    </source>
</evidence>
<dbReference type="InterPro" id="IPR027417">
    <property type="entry name" value="P-loop_NTPase"/>
</dbReference>
<evidence type="ECO:0000313" key="7">
    <source>
        <dbReference type="EMBL" id="SDE64020.1"/>
    </source>
</evidence>
<dbReference type="PROSITE" id="PS00211">
    <property type="entry name" value="ABC_TRANSPORTER_1"/>
    <property type="match status" value="1"/>
</dbReference>
<sequence>MIRLQALGFSYNGRPLLRQLDLAIPAGDLLTVMGPNGSGKSTLLRLLRGRLQPQQGQVLWPEGEAHRLSRLRMAQLVAVVPQQLEQPFGFPVRELVAMGLYARRRALAAPGRRDWLLVDEALQRCDVGHLAGRTCARLSGGELQRVLLARALVQQTPVLLLDEATSQLDMGHRDRVALLLQQLCYGEGKTIIQVSHDLNAAAQLSRRVLLLSAAGQVLALGEPRQVLTAENIRRAYGVEVEILAEADSLRILPRPLPAWSGQSLSAAGTQAGSAGAGRSA</sequence>
<reference evidence="8" key="1">
    <citation type="submission" date="2016-10" db="EMBL/GenBank/DDBJ databases">
        <authorList>
            <person name="Varghese N."/>
            <person name="Submissions S."/>
        </authorList>
    </citation>
    <scope>NUCLEOTIDE SEQUENCE [LARGE SCALE GENOMIC DNA]</scope>
    <source>
        <strain evidence="8">DSM 8987</strain>
    </source>
</reference>
<dbReference type="OrthoDB" id="9809450at2"/>
<dbReference type="GO" id="GO:0016887">
    <property type="term" value="F:ATP hydrolysis activity"/>
    <property type="evidence" value="ECO:0007669"/>
    <property type="project" value="InterPro"/>
</dbReference>
<feature type="domain" description="ABC transporter" evidence="6">
    <location>
        <begin position="2"/>
        <end position="239"/>
    </location>
</feature>
<keyword evidence="1" id="KW-0813">Transport</keyword>
<evidence type="ECO:0000256" key="3">
    <source>
        <dbReference type="ARBA" id="ARBA00022840"/>
    </source>
</evidence>
<dbReference type="InterPro" id="IPR003593">
    <property type="entry name" value="AAA+_ATPase"/>
</dbReference>
<evidence type="ECO:0000259" key="6">
    <source>
        <dbReference type="PROSITE" id="PS50893"/>
    </source>
</evidence>
<dbReference type="SMART" id="SM00382">
    <property type="entry name" value="AAA"/>
    <property type="match status" value="1"/>
</dbReference>
<evidence type="ECO:0000313" key="8">
    <source>
        <dbReference type="Proteomes" id="UP000243205"/>
    </source>
</evidence>
<organism evidence="7 8">
    <name type="scientific">Desulfuromonas thiophila</name>
    <dbReference type="NCBI Taxonomy" id="57664"/>
    <lineage>
        <taxon>Bacteria</taxon>
        <taxon>Pseudomonadati</taxon>
        <taxon>Thermodesulfobacteriota</taxon>
        <taxon>Desulfuromonadia</taxon>
        <taxon>Desulfuromonadales</taxon>
        <taxon>Desulfuromonadaceae</taxon>
        <taxon>Desulfuromonas</taxon>
    </lineage>
</organism>
<dbReference type="Proteomes" id="UP000243205">
    <property type="component" value="Unassembled WGS sequence"/>
</dbReference>
<dbReference type="PANTHER" id="PTHR42794:SF1">
    <property type="entry name" value="HEMIN IMPORT ATP-BINDING PROTEIN HMUV"/>
    <property type="match status" value="1"/>
</dbReference>
<dbReference type="AlphaFoldDB" id="A0A1G7EK04"/>
<keyword evidence="4" id="KW-1278">Translocase</keyword>
<dbReference type="STRING" id="57664.SAMN05661003_12118"/>
<dbReference type="Pfam" id="PF00005">
    <property type="entry name" value="ABC_tran"/>
    <property type="match status" value="1"/>
</dbReference>
<evidence type="ECO:0000256" key="5">
    <source>
        <dbReference type="ARBA" id="ARBA00037066"/>
    </source>
</evidence>
<dbReference type="GO" id="GO:0005524">
    <property type="term" value="F:ATP binding"/>
    <property type="evidence" value="ECO:0007669"/>
    <property type="project" value="UniProtKB-KW"/>
</dbReference>
<dbReference type="FunFam" id="3.40.50.300:FF:000134">
    <property type="entry name" value="Iron-enterobactin ABC transporter ATP-binding protein"/>
    <property type="match status" value="1"/>
</dbReference>
<keyword evidence="8" id="KW-1185">Reference proteome</keyword>
<proteinExistence type="predicted"/>
<gene>
    <name evidence="7" type="ORF">SAMN05661003_12118</name>
</gene>
<dbReference type="Gene3D" id="3.40.50.300">
    <property type="entry name" value="P-loop containing nucleotide triphosphate hydrolases"/>
    <property type="match status" value="1"/>
</dbReference>
<dbReference type="EMBL" id="FNAQ01000021">
    <property type="protein sequence ID" value="SDE64020.1"/>
    <property type="molecule type" value="Genomic_DNA"/>
</dbReference>
<dbReference type="InterPro" id="IPR003439">
    <property type="entry name" value="ABC_transporter-like_ATP-bd"/>
</dbReference>
<dbReference type="SUPFAM" id="SSF52540">
    <property type="entry name" value="P-loop containing nucleoside triphosphate hydrolases"/>
    <property type="match status" value="1"/>
</dbReference>
<dbReference type="PANTHER" id="PTHR42794">
    <property type="entry name" value="HEMIN IMPORT ATP-BINDING PROTEIN HMUV"/>
    <property type="match status" value="1"/>
</dbReference>
<dbReference type="PROSITE" id="PS50893">
    <property type="entry name" value="ABC_TRANSPORTER_2"/>
    <property type="match status" value="1"/>
</dbReference>
<comment type="function">
    <text evidence="5">Part of the ABC transporter complex HmuTUV involved in hemin import. Responsible for energy coupling to the transport system.</text>
</comment>